<evidence type="ECO:0000313" key="2">
    <source>
        <dbReference type="Proteomes" id="UP000219563"/>
    </source>
</evidence>
<dbReference type="RefSeq" id="WP_097077140.1">
    <property type="nucleotide sequence ID" value="NZ_OBMR01000014.1"/>
</dbReference>
<proteinExistence type="predicted"/>
<dbReference type="Proteomes" id="UP000219563">
    <property type="component" value="Unassembled WGS sequence"/>
</dbReference>
<protein>
    <submittedName>
        <fullName evidence="1">Uncharacterized protein</fullName>
    </submittedName>
</protein>
<evidence type="ECO:0000313" key="1">
    <source>
        <dbReference type="EMBL" id="SOC16265.1"/>
    </source>
</evidence>
<gene>
    <name evidence="1" type="ORF">SAMN02910411_0353</name>
</gene>
<reference evidence="1 2" key="1">
    <citation type="submission" date="2017-08" db="EMBL/GenBank/DDBJ databases">
        <authorList>
            <person name="de Groot N.N."/>
        </authorList>
    </citation>
    <scope>NUCLEOTIDE SEQUENCE [LARGE SCALE GENOMIC DNA]</scope>
    <source>
        <strain evidence="1 2">DSM 9787</strain>
    </source>
</reference>
<dbReference type="AlphaFoldDB" id="A0A285T5Y5"/>
<accession>A0A285T5Y5</accession>
<organism evidence="1 2">
    <name type="scientific">Pseudobutyrivibrio ruminis DSM 9787</name>
    <dbReference type="NCBI Taxonomy" id="1123011"/>
    <lineage>
        <taxon>Bacteria</taxon>
        <taxon>Bacillati</taxon>
        <taxon>Bacillota</taxon>
        <taxon>Clostridia</taxon>
        <taxon>Lachnospirales</taxon>
        <taxon>Lachnospiraceae</taxon>
        <taxon>Pseudobutyrivibrio</taxon>
    </lineage>
</organism>
<name>A0A285T5Y5_9FIRM</name>
<dbReference type="EMBL" id="OBMR01000014">
    <property type="protein sequence ID" value="SOC16265.1"/>
    <property type="molecule type" value="Genomic_DNA"/>
</dbReference>
<sequence length="310" mass="35976">MLTQLSKALETLDATNLDRYIKIVVNNPNLGAFNHAYLFNQGNIEKYVLPENSIVELGKRFTGVEGQIFLPVFKEEMTFARAKVKEVRPPKKSDVGINHLTRFFQVFGITPRPTELLWDGRFGHFDKGNGEAYIAKNVYTSQFSDKGMINRAVLEILAELFATEEEVENRDYNRLLVYMVLLNEGYYPSKPDIDMACLKAFLNEERLMDLSLILKRCHYLTEGVVLDFEEIMLLRALMKEDKNETLGLLERIEATTQAQTMIKGLRYKLMSSDDAAYMELYMVKEAKKLRLHQDYKGLFDTKKYFKNLDR</sequence>